<comment type="similarity">
    <text evidence="3">Belongs to the PurH family.</text>
</comment>
<dbReference type="NCBIfam" id="NF002049">
    <property type="entry name" value="PRK00881.1"/>
    <property type="match status" value="1"/>
</dbReference>
<organism evidence="11 12">
    <name type="scientific">Galdieria partita</name>
    <dbReference type="NCBI Taxonomy" id="83374"/>
    <lineage>
        <taxon>Eukaryota</taxon>
        <taxon>Rhodophyta</taxon>
        <taxon>Bangiophyceae</taxon>
        <taxon>Galdieriales</taxon>
        <taxon>Galdieriaceae</taxon>
        <taxon>Galdieria</taxon>
    </lineage>
</organism>
<dbReference type="NCBIfam" id="TIGR00355">
    <property type="entry name" value="purH"/>
    <property type="match status" value="1"/>
</dbReference>
<evidence type="ECO:0000313" key="11">
    <source>
        <dbReference type="EMBL" id="GJQ10482.1"/>
    </source>
</evidence>
<dbReference type="SMART" id="SM00798">
    <property type="entry name" value="AICARFT_IMPCHas"/>
    <property type="match status" value="1"/>
</dbReference>
<evidence type="ECO:0000256" key="2">
    <source>
        <dbReference type="ARBA" id="ARBA00004954"/>
    </source>
</evidence>
<dbReference type="Gene3D" id="3.40.50.1380">
    <property type="entry name" value="Methylglyoxal synthase-like domain"/>
    <property type="match status" value="1"/>
</dbReference>
<dbReference type="GO" id="GO:0003937">
    <property type="term" value="F:IMP cyclohydrolase activity"/>
    <property type="evidence" value="ECO:0007669"/>
    <property type="project" value="UniProtKB-EC"/>
</dbReference>
<evidence type="ECO:0000256" key="7">
    <source>
        <dbReference type="ARBA" id="ARBA00023268"/>
    </source>
</evidence>
<dbReference type="Pfam" id="PF01808">
    <property type="entry name" value="AICARFT_IMPCHas"/>
    <property type="match status" value="1"/>
</dbReference>
<dbReference type="PANTHER" id="PTHR11692:SF0">
    <property type="entry name" value="BIFUNCTIONAL PURINE BIOSYNTHESIS PROTEIN ATIC"/>
    <property type="match status" value="1"/>
</dbReference>
<feature type="domain" description="MGS-like" evidence="10">
    <location>
        <begin position="72"/>
        <end position="218"/>
    </location>
</feature>
<keyword evidence="5" id="KW-0658">Purine biosynthesis</keyword>
<protein>
    <recommendedName>
        <fullName evidence="10">MGS-like domain-containing protein</fullName>
    </recommendedName>
</protein>
<dbReference type="EMBL" id="BQMJ01000016">
    <property type="protein sequence ID" value="GJQ10482.1"/>
    <property type="molecule type" value="Genomic_DNA"/>
</dbReference>
<comment type="catalytic activity">
    <reaction evidence="8">
        <text>(6R)-10-formyltetrahydrofolate + 5-amino-1-(5-phospho-beta-D-ribosyl)imidazole-4-carboxamide = 5-formamido-1-(5-phospho-D-ribosyl)imidazole-4-carboxamide + (6S)-5,6,7,8-tetrahydrofolate</text>
        <dbReference type="Rhea" id="RHEA:22192"/>
        <dbReference type="ChEBI" id="CHEBI:57453"/>
        <dbReference type="ChEBI" id="CHEBI:58467"/>
        <dbReference type="ChEBI" id="CHEBI:58475"/>
        <dbReference type="ChEBI" id="CHEBI:195366"/>
        <dbReference type="EC" id="2.1.2.3"/>
    </reaction>
</comment>
<dbReference type="SUPFAM" id="SSF52335">
    <property type="entry name" value="Methylglyoxal synthase-like"/>
    <property type="match status" value="1"/>
</dbReference>
<evidence type="ECO:0000256" key="1">
    <source>
        <dbReference type="ARBA" id="ARBA00004844"/>
    </source>
</evidence>
<evidence type="ECO:0000256" key="8">
    <source>
        <dbReference type="ARBA" id="ARBA00050488"/>
    </source>
</evidence>
<comment type="caution">
    <text evidence="11">The sequence shown here is derived from an EMBL/GenBank/DDBJ whole genome shotgun (WGS) entry which is preliminary data.</text>
</comment>
<reference evidence="11" key="2">
    <citation type="submission" date="2022-01" db="EMBL/GenBank/DDBJ databases">
        <authorList>
            <person name="Hirooka S."/>
            <person name="Miyagishima S.Y."/>
        </authorList>
    </citation>
    <scope>NUCLEOTIDE SEQUENCE</scope>
    <source>
        <strain evidence="11">NBRC 102759</strain>
    </source>
</reference>
<dbReference type="PROSITE" id="PS51855">
    <property type="entry name" value="MGS"/>
    <property type="match status" value="1"/>
</dbReference>
<dbReference type="SUPFAM" id="SSF53927">
    <property type="entry name" value="Cytidine deaminase-like"/>
    <property type="match status" value="1"/>
</dbReference>
<dbReference type="GO" id="GO:0006189">
    <property type="term" value="P:'de novo' IMP biosynthetic process"/>
    <property type="evidence" value="ECO:0007669"/>
    <property type="project" value="TreeGrafter"/>
</dbReference>
<sequence>MFQHASPTAISLSSVGFIGNFIHFSNSLTRNTKVTCRIPIGIQLRCFKVRSHTNPLLMTGVQERTFTKESDYALVKIRRALISVSDKSCLIDVGKALEDLGVEILSTGGSAQKLRENGIKVTDISEFSGFPEILGGRVKTLHPAIHGGILMRRDVETDKEEAKTYQIHEIDLVIANLYPFEEVCMESDLSQCIEKIDIGGTVLIRAAAKNHRWVTVVSDINQYPELLSELSEFDGCTRLEFRRKLAARAFARCASYDAVIAERFFEETHENELPPIFTVTATLQQELRYGENPHQKAAFYMNTFQKRRLPGVAFAEQIQGKELSYNNIADTDAAFQLVCEFEEPAVAIIKHSNPCGAAVGVSAEDAYLKALSCDSLSAFGGIVACNRTIDLAAAEAITKIFTEVLIAPDATTEALSVLSSKKNLRVLLTGSLMNMRDSMPTFRSVNGGILYQTSDNGHIGKDDLQVVTKRIPTQAELEDLLFAWRVCKHVKSNAIVLAKNKVTVGVGAGQMSRVDASHIAIWKATEAAKATDEAQSRAVGSVLASDAFFPFEDGLVIACEAGVQAVIQPGGSKRDEEVIAAADRYGIAMVFTGMRHFRH</sequence>
<evidence type="ECO:0000256" key="9">
    <source>
        <dbReference type="ARBA" id="ARBA00050687"/>
    </source>
</evidence>
<keyword evidence="6" id="KW-0378">Hydrolase</keyword>
<reference evidence="11" key="1">
    <citation type="journal article" date="2022" name="Proc. Natl. Acad. Sci. U.S.A.">
        <title>Life cycle and functional genomics of the unicellular red alga Galdieria for elucidating algal and plant evolution and industrial use.</title>
        <authorList>
            <person name="Hirooka S."/>
            <person name="Itabashi T."/>
            <person name="Ichinose T.M."/>
            <person name="Onuma R."/>
            <person name="Fujiwara T."/>
            <person name="Yamashita S."/>
            <person name="Jong L.W."/>
            <person name="Tomita R."/>
            <person name="Iwane A.H."/>
            <person name="Miyagishima S.Y."/>
        </authorList>
    </citation>
    <scope>NUCLEOTIDE SEQUENCE</scope>
    <source>
        <strain evidence="11">NBRC 102759</strain>
    </source>
</reference>
<evidence type="ECO:0000256" key="4">
    <source>
        <dbReference type="ARBA" id="ARBA00022679"/>
    </source>
</evidence>
<dbReference type="OrthoDB" id="6017153at2759"/>
<evidence type="ECO:0000256" key="5">
    <source>
        <dbReference type="ARBA" id="ARBA00022755"/>
    </source>
</evidence>
<dbReference type="PIRSF" id="PIRSF000414">
    <property type="entry name" value="AICARFT_IMPCHas"/>
    <property type="match status" value="1"/>
</dbReference>
<dbReference type="HAMAP" id="MF_00139">
    <property type="entry name" value="PurH"/>
    <property type="match status" value="1"/>
</dbReference>
<keyword evidence="7" id="KW-0511">Multifunctional enzyme</keyword>
<dbReference type="InterPro" id="IPR024051">
    <property type="entry name" value="AICAR_Tfase_dup_dom_sf"/>
</dbReference>
<dbReference type="GO" id="GO:0004643">
    <property type="term" value="F:phosphoribosylaminoimidazolecarboxamide formyltransferase activity"/>
    <property type="evidence" value="ECO:0007669"/>
    <property type="project" value="UniProtKB-EC"/>
</dbReference>
<accession>A0A9C7PVR7</accession>
<dbReference type="FunFam" id="3.40.140.20:FF:000001">
    <property type="entry name" value="Bifunctional purine biosynthesis protein PurH"/>
    <property type="match status" value="1"/>
</dbReference>
<gene>
    <name evidence="11" type="ORF">GpartN1_g2273.t1</name>
</gene>
<evidence type="ECO:0000256" key="3">
    <source>
        <dbReference type="ARBA" id="ARBA00007667"/>
    </source>
</evidence>
<dbReference type="CDD" id="cd01421">
    <property type="entry name" value="IMPCH"/>
    <property type="match status" value="1"/>
</dbReference>
<dbReference type="FunFam" id="3.40.50.1380:FF:000001">
    <property type="entry name" value="Bifunctional purine biosynthesis protein PurH"/>
    <property type="match status" value="1"/>
</dbReference>
<keyword evidence="12" id="KW-1185">Reference proteome</keyword>
<dbReference type="Pfam" id="PF02142">
    <property type="entry name" value="MGS"/>
    <property type="match status" value="1"/>
</dbReference>
<dbReference type="PANTHER" id="PTHR11692">
    <property type="entry name" value="BIFUNCTIONAL PURINE BIOSYNTHESIS PROTEIN PURH"/>
    <property type="match status" value="1"/>
</dbReference>
<dbReference type="InterPro" id="IPR016193">
    <property type="entry name" value="Cytidine_deaminase-like"/>
</dbReference>
<keyword evidence="4" id="KW-0808">Transferase</keyword>
<dbReference type="InterPro" id="IPR002695">
    <property type="entry name" value="PurH-like"/>
</dbReference>
<dbReference type="Proteomes" id="UP001061958">
    <property type="component" value="Unassembled WGS sequence"/>
</dbReference>
<name>A0A9C7PVR7_9RHOD</name>
<evidence type="ECO:0000256" key="6">
    <source>
        <dbReference type="ARBA" id="ARBA00022801"/>
    </source>
</evidence>
<evidence type="ECO:0000313" key="12">
    <source>
        <dbReference type="Proteomes" id="UP001061958"/>
    </source>
</evidence>
<comment type="pathway">
    <text evidence="1">Purine metabolism; IMP biosynthesis via de novo pathway; IMP from 5-formamido-1-(5-phospho-D-ribosyl)imidazole-4-carboxamide: step 1/1.</text>
</comment>
<evidence type="ECO:0000259" key="10">
    <source>
        <dbReference type="PROSITE" id="PS51855"/>
    </source>
</evidence>
<dbReference type="SMART" id="SM00851">
    <property type="entry name" value="MGS"/>
    <property type="match status" value="1"/>
</dbReference>
<dbReference type="AlphaFoldDB" id="A0A9C7PVR7"/>
<proteinExistence type="inferred from homology"/>
<dbReference type="Gene3D" id="3.40.140.20">
    <property type="match status" value="2"/>
</dbReference>
<dbReference type="FunFam" id="3.40.140.20:FF:000002">
    <property type="entry name" value="Bifunctional purine biosynthesis protein PurH"/>
    <property type="match status" value="1"/>
</dbReference>
<comment type="pathway">
    <text evidence="2">Purine metabolism; IMP biosynthesis via de novo pathway; 5-formamido-1-(5-phospho-D-ribosyl)imidazole-4-carboxamide from 5-amino-1-(5-phospho-D-ribosyl)imidazole-4-carboxamide (10-formyl THF route): step 1/1.</text>
</comment>
<dbReference type="InterPro" id="IPR036914">
    <property type="entry name" value="MGS-like_dom_sf"/>
</dbReference>
<dbReference type="InterPro" id="IPR011607">
    <property type="entry name" value="MGS-like_dom"/>
</dbReference>
<dbReference type="GO" id="GO:0005829">
    <property type="term" value="C:cytosol"/>
    <property type="evidence" value="ECO:0007669"/>
    <property type="project" value="TreeGrafter"/>
</dbReference>
<comment type="catalytic activity">
    <reaction evidence="9">
        <text>IMP + H2O = 5-formamido-1-(5-phospho-D-ribosyl)imidazole-4-carboxamide</text>
        <dbReference type="Rhea" id="RHEA:18445"/>
        <dbReference type="ChEBI" id="CHEBI:15377"/>
        <dbReference type="ChEBI" id="CHEBI:58053"/>
        <dbReference type="ChEBI" id="CHEBI:58467"/>
        <dbReference type="EC" id="3.5.4.10"/>
    </reaction>
</comment>